<keyword evidence="6" id="KW-1003">Cell membrane</keyword>
<evidence type="ECO:0000256" key="9">
    <source>
        <dbReference type="ARBA" id="ARBA00022723"/>
    </source>
</evidence>
<proteinExistence type="predicted"/>
<keyword evidence="9" id="KW-0479">Metal-binding</keyword>
<dbReference type="InterPro" id="IPR000233">
    <property type="entry name" value="Cadherin_Y-type_LIR"/>
</dbReference>
<dbReference type="SUPFAM" id="SSF49313">
    <property type="entry name" value="Cadherin-like"/>
    <property type="match status" value="5"/>
</dbReference>
<evidence type="ECO:0000256" key="5">
    <source>
        <dbReference type="ARBA" id="ARBA00004601"/>
    </source>
</evidence>
<evidence type="ECO:0000256" key="17">
    <source>
        <dbReference type="ARBA" id="ARBA00023136"/>
    </source>
</evidence>
<dbReference type="GO" id="GO:0016339">
    <property type="term" value="P:calcium-dependent cell-cell adhesion via plasma membrane cell adhesion molecules"/>
    <property type="evidence" value="ECO:0007669"/>
    <property type="project" value="TreeGrafter"/>
</dbReference>
<evidence type="ECO:0000256" key="18">
    <source>
        <dbReference type="ARBA" id="ARBA00023180"/>
    </source>
</evidence>
<dbReference type="PROSITE" id="PS50268">
    <property type="entry name" value="CADHERIN_2"/>
    <property type="match status" value="4"/>
</dbReference>
<dbReference type="Proteomes" id="UP000694523">
    <property type="component" value="Unplaced"/>
</dbReference>
<evidence type="ECO:0000256" key="12">
    <source>
        <dbReference type="ARBA" id="ARBA00022837"/>
    </source>
</evidence>
<keyword evidence="18" id="KW-0325">Glycoprotein</keyword>
<dbReference type="GO" id="GO:0060027">
    <property type="term" value="P:convergent extension involved in gastrulation"/>
    <property type="evidence" value="ECO:0007669"/>
    <property type="project" value="UniProtKB-ARBA"/>
</dbReference>
<dbReference type="GO" id="GO:0001841">
    <property type="term" value="P:neural tube formation"/>
    <property type="evidence" value="ECO:0007669"/>
    <property type="project" value="UniProtKB-ARBA"/>
</dbReference>
<keyword evidence="7" id="KW-0963">Cytoplasm</keyword>
<dbReference type="GO" id="GO:0005768">
    <property type="term" value="C:endosome"/>
    <property type="evidence" value="ECO:0007669"/>
    <property type="project" value="UniProtKB-SubCell"/>
</dbReference>
<evidence type="ECO:0000256" key="6">
    <source>
        <dbReference type="ARBA" id="ARBA00022475"/>
    </source>
</evidence>
<dbReference type="FunFam" id="2.60.40.60:FF:000019">
    <property type="entry name" value="Cadherin 2"/>
    <property type="match status" value="1"/>
</dbReference>
<dbReference type="InterPro" id="IPR027397">
    <property type="entry name" value="Catenin-bd_sf"/>
</dbReference>
<keyword evidence="15 23" id="KW-1133">Transmembrane helix</keyword>
<dbReference type="PROSITE" id="PS00232">
    <property type="entry name" value="CADHERIN_1"/>
    <property type="match status" value="2"/>
</dbReference>
<dbReference type="InterPro" id="IPR020894">
    <property type="entry name" value="Cadherin_CS"/>
</dbReference>
<dbReference type="GO" id="GO:0007043">
    <property type="term" value="P:cell-cell junction assembly"/>
    <property type="evidence" value="ECO:0007669"/>
    <property type="project" value="TreeGrafter"/>
</dbReference>
<comment type="subcellular location">
    <subcellularLocation>
        <location evidence="4">Cell junction</location>
        <location evidence="4">Adherens junction</location>
    </subcellularLocation>
    <subcellularLocation>
        <location evidence="2 21">Cell membrane</location>
        <topology evidence="2 21">Single-pass type I membrane protein</topology>
    </subcellularLocation>
    <subcellularLocation>
        <location evidence="3">Cytoplasm</location>
    </subcellularLocation>
    <subcellularLocation>
        <location evidence="1">Endosome</location>
    </subcellularLocation>
    <subcellularLocation>
        <location evidence="5">Golgi apparatus</location>
        <location evidence="5">trans-Golgi network</location>
    </subcellularLocation>
</comment>
<dbReference type="Ensembl" id="ENSNMLT00000043069.1">
    <property type="protein sequence ID" value="ENSNMLP00000038694.1"/>
    <property type="gene ID" value="ENSNMLG00000023833.1"/>
</dbReference>
<evidence type="ECO:0000256" key="3">
    <source>
        <dbReference type="ARBA" id="ARBA00004496"/>
    </source>
</evidence>
<evidence type="ECO:0000256" key="1">
    <source>
        <dbReference type="ARBA" id="ARBA00004177"/>
    </source>
</evidence>
<dbReference type="GO" id="GO:0001764">
    <property type="term" value="P:neuron migration"/>
    <property type="evidence" value="ECO:0007669"/>
    <property type="project" value="UniProtKB-ARBA"/>
</dbReference>
<feature type="domain" description="Cadherin" evidence="24">
    <location>
        <begin position="174"/>
        <end position="263"/>
    </location>
</feature>
<sequence>FSCCCHVAVTFLTFCFITFSSHFLSLFCHFFVTFSSLFKCNFHLYFDAFFKKLLNLIKVELEKMCSVQVGVKRLNNEVLKSKIVFAHHGPGADQPPVGLFTMDRETGILYVTQPLDREAKSNYTFMAHAVAEGSGSAENPMEIKVIVIDMNDNKPIFTQDLYTGEVLKKESFLVKATDADQEGTDNADVHYRIMNQEPKSPSDNMFTINPVNGFIRVNAKGLDREVQTYTLEVRAADMKGDGLTGFTKVILTVTDSNDNAPIYTETQFSATVPENTKDALVVKMSVTDKDDAHSPAWNAKFTIVDGNKDGLFTVATGANKQEGIITTAKGLDFEKISTHTLLVAVENEIPFAAALPTSTATVTVTVLDVNEPPIFDPAVKVISKREDLAVNQTVVRYTAHDPDTARKQTVRYKIVSDPAGWLNVDKDTGLVTVKAEMDREHLFVKNDIYTALIEAYDNDEVPATGTGTLQIKLEDVNDNAPTIEERDITVCNKESGTRLLTVTDNDGPGFSAPFSVMLEGSSKKTGRRTGIILQLVKELDPGFYTVQLRVADTQSLGRLSMVTAEVCDCNGPNAACGRAPPPSTPLPLILGVLGGTMLLLMLVLPLVLFARRRGTEQKEPLLQEDDIRDNIYYYDEEGGGEDDQDYYDLSVLHRGLDNRPHVMRDDVIPIFMPAPPYQYRPRPANPDEIGNFIEENMKVADNDPSAPPYDSLLVFDYEGGGSDAGSLSSINSSSSGDQDYDCLSEWGPRFKKLADMYGGGEDDDDMI</sequence>
<dbReference type="GO" id="GO:0042074">
    <property type="term" value="P:cell migration involved in gastrulation"/>
    <property type="evidence" value="ECO:0007669"/>
    <property type="project" value="UniProtKB-ARBA"/>
</dbReference>
<dbReference type="GO" id="GO:0007498">
    <property type="term" value="P:mesoderm development"/>
    <property type="evidence" value="ECO:0007669"/>
    <property type="project" value="UniProtKB-ARBA"/>
</dbReference>
<keyword evidence="16" id="KW-0333">Golgi apparatus</keyword>
<dbReference type="GO" id="GO:0030010">
    <property type="term" value="P:establishment of cell polarity"/>
    <property type="evidence" value="ECO:0007669"/>
    <property type="project" value="UniProtKB-ARBA"/>
</dbReference>
<evidence type="ECO:0000256" key="7">
    <source>
        <dbReference type="ARBA" id="ARBA00022490"/>
    </source>
</evidence>
<dbReference type="Pfam" id="PF01049">
    <property type="entry name" value="CADH_Y-type_LIR"/>
    <property type="match status" value="1"/>
</dbReference>
<dbReference type="PANTHER" id="PTHR24027:SF319">
    <property type="entry name" value="CADHERIN-1"/>
    <property type="match status" value="1"/>
</dbReference>
<dbReference type="GO" id="GO:0016342">
    <property type="term" value="C:catenin complex"/>
    <property type="evidence" value="ECO:0007669"/>
    <property type="project" value="TreeGrafter"/>
</dbReference>
<dbReference type="GO" id="GO:0045296">
    <property type="term" value="F:cadherin binding"/>
    <property type="evidence" value="ECO:0007669"/>
    <property type="project" value="TreeGrafter"/>
</dbReference>
<evidence type="ECO:0000256" key="16">
    <source>
        <dbReference type="ARBA" id="ARBA00023034"/>
    </source>
</evidence>
<feature type="transmembrane region" description="Helical" evidence="23">
    <location>
        <begin position="588"/>
        <end position="610"/>
    </location>
</feature>
<evidence type="ECO:0000313" key="26">
    <source>
        <dbReference type="Proteomes" id="UP000694523"/>
    </source>
</evidence>
<dbReference type="Gene3D" id="2.60.40.60">
    <property type="entry name" value="Cadherins"/>
    <property type="match status" value="5"/>
</dbReference>
<dbReference type="FunFam" id="2.60.40.60:FF:000022">
    <property type="entry name" value="Cadherin 2"/>
    <property type="match status" value="1"/>
</dbReference>
<dbReference type="InterPro" id="IPR002126">
    <property type="entry name" value="Cadherin-like_dom"/>
</dbReference>
<accession>A0A8C6USN4</accession>
<keyword evidence="12 20" id="KW-0106">Calcium</keyword>
<organism evidence="25 26">
    <name type="scientific">Neogobius melanostomus</name>
    <name type="common">round goby</name>
    <dbReference type="NCBI Taxonomy" id="47308"/>
    <lineage>
        <taxon>Eukaryota</taxon>
        <taxon>Metazoa</taxon>
        <taxon>Chordata</taxon>
        <taxon>Craniata</taxon>
        <taxon>Vertebrata</taxon>
        <taxon>Euteleostomi</taxon>
        <taxon>Actinopterygii</taxon>
        <taxon>Neopterygii</taxon>
        <taxon>Teleostei</taxon>
        <taxon>Neoteleostei</taxon>
        <taxon>Acanthomorphata</taxon>
        <taxon>Gobiaria</taxon>
        <taxon>Gobiiformes</taxon>
        <taxon>Gobioidei</taxon>
        <taxon>Gobiidae</taxon>
        <taxon>Benthophilinae</taxon>
        <taxon>Neogobiini</taxon>
        <taxon>Neogobius</taxon>
    </lineage>
</organism>
<dbReference type="FunFam" id="2.60.40.60:FF:000011">
    <property type="entry name" value="Cadherin 1"/>
    <property type="match status" value="1"/>
</dbReference>
<feature type="domain" description="Cadherin" evidence="24">
    <location>
        <begin position="376"/>
        <end position="483"/>
    </location>
</feature>
<keyword evidence="13 21" id="KW-0130">Cell adhesion</keyword>
<evidence type="ECO:0000256" key="19">
    <source>
        <dbReference type="ARBA" id="ARBA00023893"/>
    </source>
</evidence>
<comment type="function">
    <text evidence="22">Cadherins are calcium-dependent cell adhesion proteins.</text>
</comment>
<evidence type="ECO:0000259" key="24">
    <source>
        <dbReference type="PROSITE" id="PS50268"/>
    </source>
</evidence>
<evidence type="ECO:0000313" key="25">
    <source>
        <dbReference type="Ensembl" id="ENSNMLP00000038694.1"/>
    </source>
</evidence>
<dbReference type="InterPro" id="IPR015919">
    <property type="entry name" value="Cadherin-like_sf"/>
</dbReference>
<dbReference type="FunFam" id="4.10.900.10:FF:000001">
    <property type="entry name" value="Cadherin 2"/>
    <property type="match status" value="1"/>
</dbReference>
<dbReference type="GO" id="GO:0005912">
    <property type="term" value="C:adherens junction"/>
    <property type="evidence" value="ECO:0007669"/>
    <property type="project" value="UniProtKB-SubCell"/>
</dbReference>
<keyword evidence="10" id="KW-0677">Repeat</keyword>
<dbReference type="GO" id="GO:0005794">
    <property type="term" value="C:Golgi apparatus"/>
    <property type="evidence" value="ECO:0007669"/>
    <property type="project" value="UniProtKB-SubCell"/>
</dbReference>
<feature type="domain" description="Cadherin" evidence="24">
    <location>
        <begin position="81"/>
        <end position="157"/>
    </location>
</feature>
<dbReference type="InterPro" id="IPR039808">
    <property type="entry name" value="Cadherin"/>
</dbReference>
<dbReference type="GO" id="GO:0007156">
    <property type="term" value="P:homophilic cell adhesion via plasma membrane adhesion molecules"/>
    <property type="evidence" value="ECO:0007669"/>
    <property type="project" value="InterPro"/>
</dbReference>
<keyword evidence="17 23" id="KW-0472">Membrane</keyword>
<evidence type="ECO:0000256" key="22">
    <source>
        <dbReference type="RuleBase" id="RU004357"/>
    </source>
</evidence>
<feature type="transmembrane region" description="Helical" evidence="23">
    <location>
        <begin position="7"/>
        <end position="32"/>
    </location>
</feature>
<keyword evidence="8 21" id="KW-0812">Transmembrane</keyword>
<reference evidence="25" key="2">
    <citation type="submission" date="2025-09" db="UniProtKB">
        <authorList>
            <consortium name="Ensembl"/>
        </authorList>
    </citation>
    <scope>IDENTIFICATION</scope>
</reference>
<evidence type="ECO:0000256" key="21">
    <source>
        <dbReference type="RuleBase" id="RU003318"/>
    </source>
</evidence>
<dbReference type="CDD" id="cd11304">
    <property type="entry name" value="Cadherin_repeat"/>
    <property type="match status" value="4"/>
</dbReference>
<keyword evidence="14" id="KW-0965">Cell junction</keyword>
<dbReference type="PANTHER" id="PTHR24027">
    <property type="entry name" value="CADHERIN-23"/>
    <property type="match status" value="1"/>
</dbReference>
<evidence type="ECO:0000256" key="11">
    <source>
        <dbReference type="ARBA" id="ARBA00022753"/>
    </source>
</evidence>
<evidence type="ECO:0000256" key="10">
    <source>
        <dbReference type="ARBA" id="ARBA00022737"/>
    </source>
</evidence>
<protein>
    <recommendedName>
        <fullName evidence="19">Cadherin-1</fullName>
    </recommendedName>
</protein>
<evidence type="ECO:0000256" key="23">
    <source>
        <dbReference type="SAM" id="Phobius"/>
    </source>
</evidence>
<dbReference type="GO" id="GO:0034332">
    <property type="term" value="P:adherens junction organization"/>
    <property type="evidence" value="ECO:0007669"/>
    <property type="project" value="UniProtKB-ARBA"/>
</dbReference>
<dbReference type="PRINTS" id="PR00205">
    <property type="entry name" value="CADHERIN"/>
</dbReference>
<reference evidence="25" key="1">
    <citation type="submission" date="2025-08" db="UniProtKB">
        <authorList>
            <consortium name="Ensembl"/>
        </authorList>
    </citation>
    <scope>IDENTIFICATION</scope>
</reference>
<evidence type="ECO:0000256" key="8">
    <source>
        <dbReference type="ARBA" id="ARBA00022692"/>
    </source>
</evidence>
<feature type="domain" description="Cadherin" evidence="24">
    <location>
        <begin position="264"/>
        <end position="375"/>
    </location>
</feature>
<dbReference type="Gene3D" id="4.10.900.10">
    <property type="entry name" value="TCF3-CBD (Catenin binding domain)"/>
    <property type="match status" value="1"/>
</dbReference>
<evidence type="ECO:0000256" key="2">
    <source>
        <dbReference type="ARBA" id="ARBA00004251"/>
    </source>
</evidence>
<dbReference type="GO" id="GO:0005509">
    <property type="term" value="F:calcium ion binding"/>
    <property type="evidence" value="ECO:0007669"/>
    <property type="project" value="UniProtKB-UniRule"/>
</dbReference>
<keyword evidence="26" id="KW-1185">Reference proteome</keyword>
<evidence type="ECO:0000256" key="13">
    <source>
        <dbReference type="ARBA" id="ARBA00022889"/>
    </source>
</evidence>
<dbReference type="FunFam" id="2.60.40.60:FF:000027">
    <property type="entry name" value="Cadherin 2"/>
    <property type="match status" value="1"/>
</dbReference>
<evidence type="ECO:0000256" key="4">
    <source>
        <dbReference type="ARBA" id="ARBA00004536"/>
    </source>
</evidence>
<dbReference type="GO" id="GO:0007398">
    <property type="term" value="P:ectoderm development"/>
    <property type="evidence" value="ECO:0007669"/>
    <property type="project" value="UniProtKB-ARBA"/>
</dbReference>
<evidence type="ECO:0000256" key="20">
    <source>
        <dbReference type="PROSITE-ProRule" id="PRU00043"/>
    </source>
</evidence>
<evidence type="ECO:0000256" key="15">
    <source>
        <dbReference type="ARBA" id="ARBA00022989"/>
    </source>
</evidence>
<dbReference type="AlphaFoldDB" id="A0A8C6USN4"/>
<dbReference type="SMART" id="SM00112">
    <property type="entry name" value="CA"/>
    <property type="match status" value="4"/>
</dbReference>
<dbReference type="GO" id="GO:0044331">
    <property type="term" value="P:cell-cell adhesion mediated by cadherin"/>
    <property type="evidence" value="ECO:0007669"/>
    <property type="project" value="TreeGrafter"/>
</dbReference>
<dbReference type="GO" id="GO:0000902">
    <property type="term" value="P:cell morphogenesis"/>
    <property type="evidence" value="ECO:0007669"/>
    <property type="project" value="TreeGrafter"/>
</dbReference>
<name>A0A8C6USN4_9GOBI</name>
<keyword evidence="11" id="KW-0967">Endosome</keyword>
<dbReference type="Pfam" id="PF00028">
    <property type="entry name" value="Cadherin"/>
    <property type="match status" value="4"/>
</dbReference>
<evidence type="ECO:0000256" key="14">
    <source>
        <dbReference type="ARBA" id="ARBA00022949"/>
    </source>
</evidence>
<dbReference type="GO" id="GO:0008013">
    <property type="term" value="F:beta-catenin binding"/>
    <property type="evidence" value="ECO:0007669"/>
    <property type="project" value="TreeGrafter"/>
</dbReference>